<evidence type="ECO:0000313" key="4">
    <source>
        <dbReference type="EMBL" id="OMJ71604.1"/>
    </source>
</evidence>
<comment type="caution">
    <text evidence="4">The sequence shown here is derived from an EMBL/GenBank/DDBJ whole genome shotgun (WGS) entry which is preliminary data.</text>
</comment>
<keyword evidence="5" id="KW-1185">Reference proteome</keyword>
<protein>
    <submittedName>
        <fullName evidence="4">Uncharacterized protein</fullName>
    </submittedName>
</protein>
<evidence type="ECO:0000313" key="5">
    <source>
        <dbReference type="Proteomes" id="UP000187209"/>
    </source>
</evidence>
<feature type="transmembrane region" description="Helical" evidence="3">
    <location>
        <begin position="167"/>
        <end position="187"/>
    </location>
</feature>
<keyword evidence="1" id="KW-0175">Coiled coil</keyword>
<dbReference type="AlphaFoldDB" id="A0A1R2B493"/>
<keyword evidence="3" id="KW-0472">Membrane</keyword>
<proteinExistence type="predicted"/>
<feature type="transmembrane region" description="Helical" evidence="3">
    <location>
        <begin position="199"/>
        <end position="221"/>
    </location>
</feature>
<feature type="region of interest" description="Disordered" evidence="2">
    <location>
        <begin position="595"/>
        <end position="621"/>
    </location>
</feature>
<sequence>MGSGTEVKIYGDFSSDRYKCEVLLDDINDKWSNEGCEVLKSTDNYAIVNLKHLSIFKLINDDSLCETGKGPITIMSIILFMIISFGITLIIIHGKKKELKPLNKFLVIYPISSMFLNQNTLRKAAVMMQFFTSELFLLALIGAFMYYFDSPSEYTTYKFEKYTSYQLSGGAISWALCQIYTLPVFYLNSLGLWNSRFKFIYALTISISIFITICCSIGVIIMTMTYCGGWTELWTITFLIFTLFDWVSLEIIYSFILWLMYREQGSVYDESRYSRNKVTFMAVSYPTENETDREKVKIFEEEELENNEPENESIKKENFEINKLDNNDEINKISILGNTQNFDKQTPDEYKESISYQKYAKNDIENERNQILENPVKNTVEVEYKSESSLRDADLLKRRRSLLENVMKFDIPKPEYNIERPKLQKSETKIAFQIPSQDKNSKEKRKSVIEKVHKFNDLLTDYIPEKPKEVPLETIKKPDVPDTDTLKNPEDIIICKNAFEKPIQDRSSEMPRESIIENVQKFNVPIHNYQEEKPRGIILPSIKKSSMPIANINSGKPKVGFLEDIKKGFDKINIDFDEDKNIKRNLEIEDEFEIPEQDFNQEKYKESDKPEPDFENTESNKSGYSKLFFNPNIIKKSTIKINPNLQAFKIDNKAEIFRRSTLGSKAYQKKIELENEDIKNIEEELKIEHKNFEQEHQDENIKKHKRIGNKIKISKLKKNPERHKNNPFEKEDQFEISEVISDKKENELERLGVQQKLDIIRPNRGLENFKKEEESKNKLDVPKADGIIGKYKENSKKCEDLFDEFDDILLD</sequence>
<evidence type="ECO:0000256" key="3">
    <source>
        <dbReference type="SAM" id="Phobius"/>
    </source>
</evidence>
<gene>
    <name evidence="4" type="ORF">SteCoe_30139</name>
</gene>
<name>A0A1R2B493_9CILI</name>
<accession>A0A1R2B493</accession>
<reference evidence="4 5" key="1">
    <citation type="submission" date="2016-11" db="EMBL/GenBank/DDBJ databases">
        <title>The macronuclear genome of Stentor coeruleus: a giant cell with tiny introns.</title>
        <authorList>
            <person name="Slabodnick M."/>
            <person name="Ruby J.G."/>
            <person name="Reiff S.B."/>
            <person name="Swart E.C."/>
            <person name="Gosai S."/>
            <person name="Prabakaran S."/>
            <person name="Witkowska E."/>
            <person name="Larue G.E."/>
            <person name="Fisher S."/>
            <person name="Freeman R.M."/>
            <person name="Gunawardena J."/>
            <person name="Chu W."/>
            <person name="Stover N.A."/>
            <person name="Gregory B.D."/>
            <person name="Nowacki M."/>
            <person name="Derisi J."/>
            <person name="Roy S.W."/>
            <person name="Marshall W.F."/>
            <person name="Sood P."/>
        </authorList>
    </citation>
    <scope>NUCLEOTIDE SEQUENCE [LARGE SCALE GENOMIC DNA]</scope>
    <source>
        <strain evidence="4">WM001</strain>
    </source>
</reference>
<evidence type="ECO:0000256" key="2">
    <source>
        <dbReference type="SAM" id="MobiDB-lite"/>
    </source>
</evidence>
<organism evidence="4 5">
    <name type="scientific">Stentor coeruleus</name>
    <dbReference type="NCBI Taxonomy" id="5963"/>
    <lineage>
        <taxon>Eukaryota</taxon>
        <taxon>Sar</taxon>
        <taxon>Alveolata</taxon>
        <taxon>Ciliophora</taxon>
        <taxon>Postciliodesmatophora</taxon>
        <taxon>Heterotrichea</taxon>
        <taxon>Heterotrichida</taxon>
        <taxon>Stentoridae</taxon>
        <taxon>Stentor</taxon>
    </lineage>
</organism>
<feature type="compositionally biased region" description="Basic and acidic residues" evidence="2">
    <location>
        <begin position="600"/>
        <end position="612"/>
    </location>
</feature>
<keyword evidence="3" id="KW-1133">Transmembrane helix</keyword>
<dbReference type="Proteomes" id="UP000187209">
    <property type="component" value="Unassembled WGS sequence"/>
</dbReference>
<feature type="coiled-coil region" evidence="1">
    <location>
        <begin position="664"/>
        <end position="702"/>
    </location>
</feature>
<feature type="transmembrane region" description="Helical" evidence="3">
    <location>
        <begin position="124"/>
        <end position="147"/>
    </location>
</feature>
<evidence type="ECO:0000256" key="1">
    <source>
        <dbReference type="SAM" id="Coils"/>
    </source>
</evidence>
<dbReference type="EMBL" id="MPUH01000974">
    <property type="protein sequence ID" value="OMJ71604.1"/>
    <property type="molecule type" value="Genomic_DNA"/>
</dbReference>
<feature type="transmembrane region" description="Helical" evidence="3">
    <location>
        <begin position="233"/>
        <end position="261"/>
    </location>
</feature>
<keyword evidence="3" id="KW-0812">Transmembrane</keyword>
<feature type="transmembrane region" description="Helical" evidence="3">
    <location>
        <begin position="72"/>
        <end position="92"/>
    </location>
</feature>